<dbReference type="GO" id="GO:0003677">
    <property type="term" value="F:DNA binding"/>
    <property type="evidence" value="ECO:0007669"/>
    <property type="project" value="TreeGrafter"/>
</dbReference>
<dbReference type="AlphaFoldDB" id="A0A3P8JM63"/>
<evidence type="ECO:0000313" key="1">
    <source>
        <dbReference type="EMBL" id="VDR27948.1"/>
    </source>
</evidence>
<dbReference type="GO" id="GO:0006355">
    <property type="term" value="P:regulation of DNA-templated transcription"/>
    <property type="evidence" value="ECO:0007669"/>
    <property type="project" value="TreeGrafter"/>
</dbReference>
<dbReference type="EMBL" id="LR131271">
    <property type="protein sequence ID" value="VDR27948.1"/>
    <property type="molecule type" value="Genomic_DNA"/>
</dbReference>
<dbReference type="KEGG" id="rtg:NCTC13098_04323"/>
<evidence type="ECO:0008006" key="3">
    <source>
        <dbReference type="Google" id="ProtNLM"/>
    </source>
</evidence>
<name>A0A3P8JM63_RAOTE</name>
<gene>
    <name evidence="1" type="ORF">NCTC13098_04323</name>
</gene>
<dbReference type="PANTHER" id="PTHR11019">
    <property type="entry name" value="HTH-TYPE TRANSCRIPTIONAL REGULATOR NIMR"/>
    <property type="match status" value="1"/>
</dbReference>
<reference evidence="1 2" key="1">
    <citation type="submission" date="2018-12" db="EMBL/GenBank/DDBJ databases">
        <authorList>
            <consortium name="Pathogen Informatics"/>
        </authorList>
    </citation>
    <scope>NUCLEOTIDE SEQUENCE [LARGE SCALE GENOMIC DNA]</scope>
    <source>
        <strain evidence="1 2">NCTC13098</strain>
    </source>
</reference>
<accession>A0A3P8JM63</accession>
<proteinExistence type="predicted"/>
<sequence length="92" mass="9995">MTLTAATRRPLAFHIQVVEDEQFIPRHQHRKGQLILALHGALTCEVESGMWMVPPQYAVWGTGPAAPQQPRDAGGADLFFIYRAGSGPDAAA</sequence>
<evidence type="ECO:0000313" key="2">
    <source>
        <dbReference type="Proteomes" id="UP000274346"/>
    </source>
</evidence>
<organism evidence="1 2">
    <name type="scientific">Raoultella terrigena</name>
    <name type="common">Klebsiella terrigena</name>
    <dbReference type="NCBI Taxonomy" id="577"/>
    <lineage>
        <taxon>Bacteria</taxon>
        <taxon>Pseudomonadati</taxon>
        <taxon>Pseudomonadota</taxon>
        <taxon>Gammaproteobacteria</taxon>
        <taxon>Enterobacterales</taxon>
        <taxon>Enterobacteriaceae</taxon>
        <taxon>Klebsiella/Raoultella group</taxon>
        <taxon>Raoultella</taxon>
    </lineage>
</organism>
<dbReference type="PANTHER" id="PTHR11019:SF199">
    <property type="entry name" value="HTH-TYPE TRANSCRIPTIONAL REGULATOR NIMR"/>
    <property type="match status" value="1"/>
</dbReference>
<dbReference type="InterPro" id="IPR011051">
    <property type="entry name" value="RmlC_Cupin_sf"/>
</dbReference>
<protein>
    <recommendedName>
        <fullName evidence="3">AraC-type arabinose-binding/dimerisation domain-containing protein</fullName>
    </recommendedName>
</protein>
<dbReference type="SUPFAM" id="SSF51182">
    <property type="entry name" value="RmlC-like cupins"/>
    <property type="match status" value="1"/>
</dbReference>
<dbReference type="Proteomes" id="UP000274346">
    <property type="component" value="Chromosome"/>
</dbReference>